<dbReference type="Proteomes" id="UP000761423">
    <property type="component" value="Unassembled WGS sequence"/>
</dbReference>
<accession>A0ABX0ICA1</accession>
<dbReference type="SUPFAM" id="SSF56935">
    <property type="entry name" value="Porins"/>
    <property type="match status" value="1"/>
</dbReference>
<reference evidence="2 3" key="1">
    <citation type="submission" date="2020-02" db="EMBL/GenBank/DDBJ databases">
        <authorList>
            <person name="Chen W.-M."/>
        </authorList>
    </citation>
    <scope>NUCLEOTIDE SEQUENCE [LARGE SCALE GENOMIC DNA]</scope>
    <source>
        <strain evidence="2 3">TWA-26</strain>
    </source>
</reference>
<feature type="chain" id="PRO_5046678304" description="Long-chain fatty acid transport protein" evidence="1">
    <location>
        <begin position="20"/>
        <end position="423"/>
    </location>
</feature>
<dbReference type="EMBL" id="JAAJBV010000006">
    <property type="protein sequence ID" value="NHM04836.1"/>
    <property type="molecule type" value="Genomic_DNA"/>
</dbReference>
<evidence type="ECO:0000313" key="3">
    <source>
        <dbReference type="Proteomes" id="UP000761423"/>
    </source>
</evidence>
<name>A0ABX0ICA1_9FLAO</name>
<dbReference type="Gene3D" id="2.40.160.60">
    <property type="entry name" value="Outer membrane protein transport protein (OMPP1/FadL/TodX)"/>
    <property type="match status" value="1"/>
</dbReference>
<organism evidence="2 3">
    <name type="scientific">Flavobacterium celericrescens</name>
    <dbReference type="NCBI Taxonomy" id="2709780"/>
    <lineage>
        <taxon>Bacteria</taxon>
        <taxon>Pseudomonadati</taxon>
        <taxon>Bacteroidota</taxon>
        <taxon>Flavobacteriia</taxon>
        <taxon>Flavobacteriales</taxon>
        <taxon>Flavobacteriaceae</taxon>
        <taxon>Flavobacterium</taxon>
    </lineage>
</organism>
<feature type="signal peptide" evidence="1">
    <location>
        <begin position="1"/>
        <end position="19"/>
    </location>
</feature>
<comment type="caution">
    <text evidence="2">The sequence shown here is derived from an EMBL/GenBank/DDBJ whole genome shotgun (WGS) entry which is preliminary data.</text>
</comment>
<protein>
    <recommendedName>
        <fullName evidence="4">Long-chain fatty acid transport protein</fullName>
    </recommendedName>
</protein>
<keyword evidence="1" id="KW-0732">Signal</keyword>
<evidence type="ECO:0008006" key="4">
    <source>
        <dbReference type="Google" id="ProtNLM"/>
    </source>
</evidence>
<evidence type="ECO:0000256" key="1">
    <source>
        <dbReference type="SAM" id="SignalP"/>
    </source>
</evidence>
<gene>
    <name evidence="2" type="ORF">G4L40_08985</name>
</gene>
<keyword evidence="3" id="KW-1185">Reference proteome</keyword>
<dbReference type="RefSeq" id="WP_166236875.1">
    <property type="nucleotide sequence ID" value="NZ_JAAJBV010000006.1"/>
</dbReference>
<sequence length="423" mass="46453">MIKKIVVFFSLLVSATLFAQENTASPYSYYGLGEVKFKGTHDIKAMGGLSIVGDSIHLNLSNPASYSNLKLTTFSIGGTSTFTNFNTSSDSEKAQRTSLDYLAVGLPLGKFGMSFGLMPYSAVGYKVQSITEAADDPDGLERSKQFTGDGNINKVFFGTAYNITPNLSAGVDFSYYFGDINTKDIEFITDPIVQLGTRELNNSKISGFSLNLGLLYNCKISQKLDLFSSVTYSPESDLTSKNARNIANIIFTTSGSEFVDTENAVDINVQDTKLKLPSKFSFGAGIGQAKKWLIGSEITFQNTSKLGNRFDDITGATFENSTKISIGGYYIPKYDSYNGYWNRVVYRAGFRHENTGLVINNESIKDYGVNFGFGLPLGISNINLGFEFGKKGTTTNNLIEENYFNVSVGLSLSDIWFKKRKID</sequence>
<proteinExistence type="predicted"/>
<evidence type="ECO:0000313" key="2">
    <source>
        <dbReference type="EMBL" id="NHM04836.1"/>
    </source>
</evidence>